<sequence>MKTNLWIWCVGYVLVLCGHIVKGDVCISGDTYGYRDDQESSITEDNLDDSYLTGTVWYSSKYGRFDCCGLIKAFDVKMSYDSYIEFQVWSLPDPVTTTATFKAYYRTYIAANGGLQQTINLPFDKQIPIRDDDALGWINELFDSVKWSTEAGLVPPPDSDYLWEDFAKWGYYNYTYTFAYHPASFSTLDNQYTFANNGGQNRVFGVRNTATFEELPLSIAIYTTSHVIGDVVHTVLYSGGTYLEMTIYVKLETAISPDDGHLIWDDTTNQVKVGADLITASFGTPYDITVTIYDGCHVNQTSHLLVYVVDDRPQTPVCASGLQITIPSVSIWNQNQEETIATVSDAGCPASKVILPVAVQMPVKSDFVIGWCEANGKAGGFAYRESNYLPATNNYLWVDLSGGIPYNYDVTGNPFQFDDAGFYKLNSIRDYGFKVYIGQGKMPTITELPDNINIRVGDYVRDDAIASFKYSDLNLKDILTLTFTLSPPTGDFLVNDTGSGSADVLVNVTTLDGLQGNTYLLTVEVTDGCTTSKDNLTIYVYVETTTLETTTETETTKDPLSQPQLQTEKLTEVIYGS</sequence>
<gene>
    <name evidence="2" type="ORF">LSH36_130g00019</name>
</gene>
<dbReference type="AlphaFoldDB" id="A0AAD9JY05"/>
<keyword evidence="1" id="KW-0732">Signal</keyword>
<proteinExistence type="predicted"/>
<accession>A0AAD9JY05</accession>
<dbReference type="EMBL" id="JAODUP010000130">
    <property type="protein sequence ID" value="KAK2160558.1"/>
    <property type="molecule type" value="Genomic_DNA"/>
</dbReference>
<feature type="signal peptide" evidence="1">
    <location>
        <begin position="1"/>
        <end position="23"/>
    </location>
</feature>
<keyword evidence="3" id="KW-1185">Reference proteome</keyword>
<evidence type="ECO:0000256" key="1">
    <source>
        <dbReference type="SAM" id="SignalP"/>
    </source>
</evidence>
<name>A0AAD9JY05_9ANNE</name>
<evidence type="ECO:0000313" key="2">
    <source>
        <dbReference type="EMBL" id="KAK2160558.1"/>
    </source>
</evidence>
<protein>
    <submittedName>
        <fullName evidence="2">Uncharacterized protein</fullName>
    </submittedName>
</protein>
<reference evidence="2" key="1">
    <citation type="journal article" date="2023" name="Mol. Biol. Evol.">
        <title>Third-Generation Sequencing Reveals the Adaptive Role of the Epigenome in Three Deep-Sea Polychaetes.</title>
        <authorList>
            <person name="Perez M."/>
            <person name="Aroh O."/>
            <person name="Sun Y."/>
            <person name="Lan Y."/>
            <person name="Juniper S.K."/>
            <person name="Young C.R."/>
            <person name="Angers B."/>
            <person name="Qian P.Y."/>
        </authorList>
    </citation>
    <scope>NUCLEOTIDE SEQUENCE</scope>
    <source>
        <strain evidence="2">P08H-3</strain>
    </source>
</reference>
<feature type="chain" id="PRO_5042047204" evidence="1">
    <location>
        <begin position="24"/>
        <end position="577"/>
    </location>
</feature>
<organism evidence="2 3">
    <name type="scientific">Paralvinella palmiformis</name>
    <dbReference type="NCBI Taxonomy" id="53620"/>
    <lineage>
        <taxon>Eukaryota</taxon>
        <taxon>Metazoa</taxon>
        <taxon>Spiralia</taxon>
        <taxon>Lophotrochozoa</taxon>
        <taxon>Annelida</taxon>
        <taxon>Polychaeta</taxon>
        <taxon>Sedentaria</taxon>
        <taxon>Canalipalpata</taxon>
        <taxon>Terebellida</taxon>
        <taxon>Terebelliformia</taxon>
        <taxon>Alvinellidae</taxon>
        <taxon>Paralvinella</taxon>
    </lineage>
</organism>
<dbReference type="Proteomes" id="UP001208570">
    <property type="component" value="Unassembled WGS sequence"/>
</dbReference>
<evidence type="ECO:0000313" key="3">
    <source>
        <dbReference type="Proteomes" id="UP001208570"/>
    </source>
</evidence>
<comment type="caution">
    <text evidence="2">The sequence shown here is derived from an EMBL/GenBank/DDBJ whole genome shotgun (WGS) entry which is preliminary data.</text>
</comment>